<reference evidence="2" key="1">
    <citation type="submission" date="2015-09" db="EMBL/GenBank/DDBJ databases">
        <authorList>
            <consortium name="Pathogen Informatics"/>
        </authorList>
    </citation>
    <scope>NUCLEOTIDE SEQUENCE [LARGE SCALE GENOMIC DNA]</scope>
    <source>
        <strain evidence="2">Lake Konstanz</strain>
    </source>
</reference>
<dbReference type="Proteomes" id="UP000051952">
    <property type="component" value="Unassembled WGS sequence"/>
</dbReference>
<dbReference type="AlphaFoldDB" id="A0A0S4J1X6"/>
<gene>
    <name evidence="1" type="ORF">BSAL_81170</name>
</gene>
<organism evidence="1 2">
    <name type="scientific">Bodo saltans</name>
    <name type="common">Flagellated protozoan</name>
    <dbReference type="NCBI Taxonomy" id="75058"/>
    <lineage>
        <taxon>Eukaryota</taxon>
        <taxon>Discoba</taxon>
        <taxon>Euglenozoa</taxon>
        <taxon>Kinetoplastea</taxon>
        <taxon>Metakinetoplastina</taxon>
        <taxon>Eubodonida</taxon>
        <taxon>Bodonidae</taxon>
        <taxon>Bodo</taxon>
    </lineage>
</organism>
<keyword evidence="2" id="KW-1185">Reference proteome</keyword>
<dbReference type="GO" id="GO:0005634">
    <property type="term" value="C:nucleus"/>
    <property type="evidence" value="ECO:0007669"/>
    <property type="project" value="TreeGrafter"/>
</dbReference>
<dbReference type="Pfam" id="PF04641">
    <property type="entry name" value="Rtf2"/>
    <property type="match status" value="1"/>
</dbReference>
<dbReference type="GO" id="GO:0006274">
    <property type="term" value="P:DNA replication termination"/>
    <property type="evidence" value="ECO:0007669"/>
    <property type="project" value="TreeGrafter"/>
</dbReference>
<dbReference type="EMBL" id="CYKH01000868">
    <property type="protein sequence ID" value="CUG55426.1"/>
    <property type="molecule type" value="Genomic_DNA"/>
</dbReference>
<dbReference type="OMA" id="NVERWRH"/>
<name>A0A0S4J1X6_BODSA</name>
<evidence type="ECO:0000313" key="2">
    <source>
        <dbReference type="Proteomes" id="UP000051952"/>
    </source>
</evidence>
<protein>
    <submittedName>
        <fullName evidence="1">Replication termination factor 2, putative</fullName>
    </submittedName>
</protein>
<accession>A0A0S4J1X6</accession>
<dbReference type="PANTHER" id="PTHR12775">
    <property type="entry name" value="PROTEIN C20ORF43 HOMOLOG"/>
    <property type="match status" value="1"/>
</dbReference>
<dbReference type="PANTHER" id="PTHR12775:SF0">
    <property type="entry name" value="REPLICATION TERMINATION FACTOR 2"/>
    <property type="match status" value="1"/>
</dbReference>
<dbReference type="OrthoDB" id="247013at2759"/>
<proteinExistence type="predicted"/>
<dbReference type="InterPro" id="IPR006735">
    <property type="entry name" value="Rtf2"/>
</dbReference>
<evidence type="ECO:0000313" key="1">
    <source>
        <dbReference type="EMBL" id="CUG55426.1"/>
    </source>
</evidence>
<sequence>MGGDGQALLNNRKLLENLYRRQRSDAANVNAVDRQNRLQFCAISHNALVNPVCLDLRGNLYNRTAVVEYLLDRKAAALTTSSDVPLVERLKDVRPVVQAADGDADAAVGTPFELVCSESGKRSAGGRFPFACRWVCGHVICAGEDADLLTKCCPVCGPTEEEGNTDQENVWVRLGLDHEAAHEQRTMLMSVVRPSKRARE</sequence>
<dbReference type="VEuPathDB" id="TriTrypDB:BSAL_81170"/>